<evidence type="ECO:0000313" key="3">
    <source>
        <dbReference type="Proteomes" id="UP000054481"/>
    </source>
</evidence>
<reference evidence="2 3" key="1">
    <citation type="journal article" date="2014" name="Genome Biol. Evol.">
        <title>Comparative genomics and transcriptomics analyses reveal divergent lifestyle features of nematode endoparasitic fungus Hirsutella minnesotensis.</title>
        <authorList>
            <person name="Lai Y."/>
            <person name="Liu K."/>
            <person name="Zhang X."/>
            <person name="Zhang X."/>
            <person name="Li K."/>
            <person name="Wang N."/>
            <person name="Shu C."/>
            <person name="Wu Y."/>
            <person name="Wang C."/>
            <person name="Bushley K.E."/>
            <person name="Xiang M."/>
            <person name="Liu X."/>
        </authorList>
    </citation>
    <scope>NUCLEOTIDE SEQUENCE [LARGE SCALE GENOMIC DNA]</scope>
    <source>
        <strain evidence="2 3">3608</strain>
    </source>
</reference>
<dbReference type="OrthoDB" id="4922373at2759"/>
<feature type="chain" id="PRO_5002526099" description="Beta/gamma crystallin 'Greek key' domain-containing protein" evidence="1">
    <location>
        <begin position="18"/>
        <end position="107"/>
    </location>
</feature>
<dbReference type="InterPro" id="IPR011024">
    <property type="entry name" value="G_crystallin-like"/>
</dbReference>
<feature type="signal peptide" evidence="1">
    <location>
        <begin position="1"/>
        <end position="17"/>
    </location>
</feature>
<evidence type="ECO:0000256" key="1">
    <source>
        <dbReference type="SAM" id="SignalP"/>
    </source>
</evidence>
<evidence type="ECO:0008006" key="4">
    <source>
        <dbReference type="Google" id="ProtNLM"/>
    </source>
</evidence>
<protein>
    <recommendedName>
        <fullName evidence="4">Beta/gamma crystallin 'Greek key' domain-containing protein</fullName>
    </recommendedName>
</protein>
<dbReference type="SUPFAM" id="SSF49695">
    <property type="entry name" value="gamma-Crystallin-like"/>
    <property type="match status" value="1"/>
</dbReference>
<dbReference type="Proteomes" id="UP000054481">
    <property type="component" value="Unassembled WGS sequence"/>
</dbReference>
<accession>A0A0F7ZN18</accession>
<proteinExistence type="predicted"/>
<dbReference type="Gene3D" id="2.60.20.10">
    <property type="entry name" value="Crystallins"/>
    <property type="match status" value="1"/>
</dbReference>
<sequence length="107" mass="12340">MLVTNLLALALASLAVAETQHDARANIGGTLYRQDNFRGESRRLEEGRCISLTGPLRDEVRSIRVSPRSDCYLYFQENCRGGPRRQERSNNRIRFTRVRSARCVRDR</sequence>
<dbReference type="AlphaFoldDB" id="A0A0F7ZN18"/>
<keyword evidence="3" id="KW-1185">Reference proteome</keyword>
<dbReference type="EMBL" id="KQ030539">
    <property type="protein sequence ID" value="KJZ72975.1"/>
    <property type="molecule type" value="Genomic_DNA"/>
</dbReference>
<name>A0A0F7ZN18_9HYPO</name>
<gene>
    <name evidence="2" type="ORF">HIM_07547</name>
</gene>
<organism evidence="2 3">
    <name type="scientific">Hirsutella minnesotensis 3608</name>
    <dbReference type="NCBI Taxonomy" id="1043627"/>
    <lineage>
        <taxon>Eukaryota</taxon>
        <taxon>Fungi</taxon>
        <taxon>Dikarya</taxon>
        <taxon>Ascomycota</taxon>
        <taxon>Pezizomycotina</taxon>
        <taxon>Sordariomycetes</taxon>
        <taxon>Hypocreomycetidae</taxon>
        <taxon>Hypocreales</taxon>
        <taxon>Ophiocordycipitaceae</taxon>
        <taxon>Hirsutella</taxon>
    </lineage>
</organism>
<evidence type="ECO:0000313" key="2">
    <source>
        <dbReference type="EMBL" id="KJZ72975.1"/>
    </source>
</evidence>
<keyword evidence="1" id="KW-0732">Signal</keyword>